<accession>A0A392U162</accession>
<sequence>GAATCARGAIVCAFPGFIAGAYAARRCSCAGRIA</sequence>
<dbReference type="EMBL" id="LXQA010709205">
    <property type="protein sequence ID" value="MCI67109.1"/>
    <property type="molecule type" value="Genomic_DNA"/>
</dbReference>
<keyword evidence="2" id="KW-1185">Reference proteome</keyword>
<dbReference type="Proteomes" id="UP000265520">
    <property type="component" value="Unassembled WGS sequence"/>
</dbReference>
<evidence type="ECO:0000313" key="2">
    <source>
        <dbReference type="Proteomes" id="UP000265520"/>
    </source>
</evidence>
<reference evidence="1 2" key="1">
    <citation type="journal article" date="2018" name="Front. Plant Sci.">
        <title>Red Clover (Trifolium pratense) and Zigzag Clover (T. medium) - A Picture of Genomic Similarities and Differences.</title>
        <authorList>
            <person name="Dluhosova J."/>
            <person name="Istvanek J."/>
            <person name="Nedelnik J."/>
            <person name="Repkova J."/>
        </authorList>
    </citation>
    <scope>NUCLEOTIDE SEQUENCE [LARGE SCALE GENOMIC DNA]</scope>
    <source>
        <strain evidence="2">cv. 10/8</strain>
        <tissue evidence="1">Leaf</tissue>
    </source>
</reference>
<proteinExistence type="predicted"/>
<comment type="caution">
    <text evidence="1">The sequence shown here is derived from an EMBL/GenBank/DDBJ whole genome shotgun (WGS) entry which is preliminary data.</text>
</comment>
<evidence type="ECO:0000313" key="1">
    <source>
        <dbReference type="EMBL" id="MCI67109.1"/>
    </source>
</evidence>
<dbReference type="AlphaFoldDB" id="A0A392U162"/>
<feature type="non-terminal residue" evidence="1">
    <location>
        <position position="1"/>
    </location>
</feature>
<protein>
    <submittedName>
        <fullName evidence="1">Uncharacterized protein</fullName>
    </submittedName>
</protein>
<name>A0A392U162_9FABA</name>
<organism evidence="1 2">
    <name type="scientific">Trifolium medium</name>
    <dbReference type="NCBI Taxonomy" id="97028"/>
    <lineage>
        <taxon>Eukaryota</taxon>
        <taxon>Viridiplantae</taxon>
        <taxon>Streptophyta</taxon>
        <taxon>Embryophyta</taxon>
        <taxon>Tracheophyta</taxon>
        <taxon>Spermatophyta</taxon>
        <taxon>Magnoliopsida</taxon>
        <taxon>eudicotyledons</taxon>
        <taxon>Gunneridae</taxon>
        <taxon>Pentapetalae</taxon>
        <taxon>rosids</taxon>
        <taxon>fabids</taxon>
        <taxon>Fabales</taxon>
        <taxon>Fabaceae</taxon>
        <taxon>Papilionoideae</taxon>
        <taxon>50 kb inversion clade</taxon>
        <taxon>NPAAA clade</taxon>
        <taxon>Hologalegina</taxon>
        <taxon>IRL clade</taxon>
        <taxon>Trifolieae</taxon>
        <taxon>Trifolium</taxon>
    </lineage>
</organism>